<organism evidence="6 7">
    <name type="scientific">Ananas comosus</name>
    <name type="common">Pineapple</name>
    <name type="synonym">Ananas ananas</name>
    <dbReference type="NCBI Taxonomy" id="4615"/>
    <lineage>
        <taxon>Eukaryota</taxon>
        <taxon>Viridiplantae</taxon>
        <taxon>Streptophyta</taxon>
        <taxon>Embryophyta</taxon>
        <taxon>Tracheophyta</taxon>
        <taxon>Spermatophyta</taxon>
        <taxon>Magnoliopsida</taxon>
        <taxon>Liliopsida</taxon>
        <taxon>Poales</taxon>
        <taxon>Bromeliaceae</taxon>
        <taxon>Bromelioideae</taxon>
        <taxon>Ananas</taxon>
    </lineage>
</organism>
<keyword evidence="2" id="KW-0677">Repeat</keyword>
<dbReference type="PANTHER" id="PTHR47926:SF523">
    <property type="entry name" value="DYW DOMAIN-CONTAINING PROTEIN"/>
    <property type="match status" value="1"/>
</dbReference>
<gene>
    <name evidence="6" type="ORF">ACMD2_20232</name>
</gene>
<evidence type="ECO:0000313" key="7">
    <source>
        <dbReference type="Proteomes" id="UP000092600"/>
    </source>
</evidence>
<dbReference type="InterPro" id="IPR046960">
    <property type="entry name" value="PPR_At4g14850-like_plant"/>
</dbReference>
<keyword evidence="3" id="KW-0809">Transit peptide</keyword>
<evidence type="ECO:0000313" key="6">
    <source>
        <dbReference type="EMBL" id="OAY64666.1"/>
    </source>
</evidence>
<dbReference type="PROSITE" id="PS51375">
    <property type="entry name" value="PPR"/>
    <property type="match status" value="4"/>
</dbReference>
<dbReference type="GO" id="GO:0008270">
    <property type="term" value="F:zinc ion binding"/>
    <property type="evidence" value="ECO:0007669"/>
    <property type="project" value="InterPro"/>
</dbReference>
<comment type="similarity">
    <text evidence="1">Belongs to the PPR family. PCMP-H subfamily.</text>
</comment>
<protein>
    <submittedName>
        <fullName evidence="6">Pentatricopeptide repeat-containing protein</fullName>
    </submittedName>
</protein>
<evidence type="ECO:0000256" key="3">
    <source>
        <dbReference type="ARBA" id="ARBA00022946"/>
    </source>
</evidence>
<name>A0A199UIY3_ANACO</name>
<dbReference type="Pfam" id="PF20430">
    <property type="entry name" value="Eplus_motif"/>
    <property type="match status" value="1"/>
</dbReference>
<dbReference type="GO" id="GO:0003729">
    <property type="term" value="F:mRNA binding"/>
    <property type="evidence" value="ECO:0007669"/>
    <property type="project" value="UniProtKB-ARBA"/>
</dbReference>
<dbReference type="FunFam" id="1.25.40.10:FF:000348">
    <property type="entry name" value="Pentatricopeptide repeat-containing protein chloroplastic"/>
    <property type="match status" value="1"/>
</dbReference>
<dbReference type="Pfam" id="PF01535">
    <property type="entry name" value="PPR"/>
    <property type="match status" value="5"/>
</dbReference>
<dbReference type="InterPro" id="IPR046849">
    <property type="entry name" value="E2_motif"/>
</dbReference>
<evidence type="ECO:0000256" key="2">
    <source>
        <dbReference type="ARBA" id="ARBA00022737"/>
    </source>
</evidence>
<evidence type="ECO:0000256" key="4">
    <source>
        <dbReference type="PROSITE-ProRule" id="PRU00708"/>
    </source>
</evidence>
<dbReference type="AlphaFoldDB" id="A0A199UIY3"/>
<feature type="domain" description="DYW" evidence="5">
    <location>
        <begin position="559"/>
        <end position="649"/>
    </location>
</feature>
<dbReference type="Pfam" id="PF14432">
    <property type="entry name" value="DYW_deaminase"/>
    <property type="match status" value="1"/>
</dbReference>
<dbReference type="GO" id="GO:0009451">
    <property type="term" value="P:RNA modification"/>
    <property type="evidence" value="ECO:0007669"/>
    <property type="project" value="InterPro"/>
</dbReference>
<accession>A0A199UIY3</accession>
<feature type="repeat" description="PPR" evidence="4">
    <location>
        <begin position="342"/>
        <end position="376"/>
    </location>
</feature>
<evidence type="ECO:0000256" key="1">
    <source>
        <dbReference type="ARBA" id="ARBA00006643"/>
    </source>
</evidence>
<evidence type="ECO:0000259" key="5">
    <source>
        <dbReference type="Pfam" id="PF14432"/>
    </source>
</evidence>
<feature type="repeat" description="PPR" evidence="4">
    <location>
        <begin position="241"/>
        <end position="275"/>
    </location>
</feature>
<dbReference type="EMBL" id="LSRQ01007775">
    <property type="protein sequence ID" value="OAY64666.1"/>
    <property type="molecule type" value="Genomic_DNA"/>
</dbReference>
<dbReference type="NCBIfam" id="TIGR00756">
    <property type="entry name" value="PPR"/>
    <property type="match status" value="4"/>
</dbReference>
<dbReference type="InterPro" id="IPR046848">
    <property type="entry name" value="E_motif"/>
</dbReference>
<dbReference type="PANTHER" id="PTHR47926">
    <property type="entry name" value="PENTATRICOPEPTIDE REPEAT-CONTAINING PROTEIN"/>
    <property type="match status" value="1"/>
</dbReference>
<dbReference type="InterPro" id="IPR011990">
    <property type="entry name" value="TPR-like_helical_dom_sf"/>
</dbReference>
<reference evidence="6 7" key="1">
    <citation type="journal article" date="2016" name="DNA Res.">
        <title>The draft genome of MD-2 pineapple using hybrid error correction of long reads.</title>
        <authorList>
            <person name="Redwan R.M."/>
            <person name="Saidin A."/>
            <person name="Kumar S.V."/>
        </authorList>
    </citation>
    <scope>NUCLEOTIDE SEQUENCE [LARGE SCALE GENOMIC DNA]</scope>
    <source>
        <strain evidence="7">cv. MD2</strain>
        <tissue evidence="6">Leaf</tissue>
    </source>
</reference>
<feature type="repeat" description="PPR" evidence="4">
    <location>
        <begin position="311"/>
        <end position="341"/>
    </location>
</feature>
<dbReference type="Pfam" id="PF20431">
    <property type="entry name" value="E_motif"/>
    <property type="match status" value="1"/>
</dbReference>
<dbReference type="InterPro" id="IPR032867">
    <property type="entry name" value="DYW_dom"/>
</dbReference>
<proteinExistence type="inferred from homology"/>
<comment type="caution">
    <text evidence="6">The sequence shown here is derived from an EMBL/GenBank/DDBJ whole genome shotgun (WGS) entry which is preliminary data.</text>
</comment>
<dbReference type="InterPro" id="IPR002885">
    <property type="entry name" value="PPR_rpt"/>
</dbReference>
<dbReference type="Proteomes" id="UP000092600">
    <property type="component" value="Unassembled WGS sequence"/>
</dbReference>
<dbReference type="Gene3D" id="1.25.40.10">
    <property type="entry name" value="Tetratricopeptide repeat domain"/>
    <property type="match status" value="4"/>
</dbReference>
<feature type="repeat" description="PPR" evidence="4">
    <location>
        <begin position="108"/>
        <end position="142"/>
    </location>
</feature>
<sequence length="693" mass="76234">MVVVFPPPSSDRPQQPIPRRRRHHLIPLPVVPLPFLPVAALESFFFSALLRSAASLSHLRQAHALLLRLGLHHSSFLVSKLLRLLSPRHLPPLHSYPLSAFLSVPDPNPFLFTSLIRSCCSSPTSSPLLRLFSLMRRRRLPPLPFTFSALLKSAAAARSLPAGALLHSLALSLGAFPSHLFVANTLLGMYVACSDLRSARRVFDEMPLRDLISWTSLVVAYARSGDMESAAALFASSPAKDVVAWTALVTGYAHNAMPGEALDAFVRMRDAGVTVDEVALVGAVSACAQLGAVSRARWVWDIAEANGFGTNVVVGSALVDMYAKCGLIDNARQVFDEMPERNVYTYSSMIAGLASHGRAHEAIALFREMVGATNVAPNRVTLIGVLTACSHAGMVEEGRFFFAQMKDKYRIPRSADHYACMVDLLGRAGLVEEALELVKSMPIKPHGGVWGALLGACRIHNKPEIAKTAADRLFKLEPECIGSYILLSNIYASAGMWDEVSKVRKLMRGRGLKKNPAASWVEGIDGLVHEFFAGDASHPRSQEIKKLLEELMGRLKLVGYMPILSSVVYDVSDGEKERLLKGHSEKLALAFALLTKRNGDVIRITKNLRICEDCHLVMSLVSKVEKVEIVVRDNMRFHRFRNGECSCAGWVCADIEAVVYDVIDDDKERLLKGQKLAFAFTLLTRELKIAKNR</sequence>
<dbReference type="Pfam" id="PF12854">
    <property type="entry name" value="PPR_1"/>
    <property type="match status" value="1"/>
</dbReference>
<dbReference type="FunFam" id="1.25.40.10:FF:000690">
    <property type="entry name" value="Pentatricopeptide repeat-containing protein"/>
    <property type="match status" value="1"/>
</dbReference>